<dbReference type="GO" id="GO:0016491">
    <property type="term" value="F:oxidoreductase activity"/>
    <property type="evidence" value="ECO:0007669"/>
    <property type="project" value="InterPro"/>
</dbReference>
<name>W4LGF2_ENTF1</name>
<dbReference type="EMBL" id="AZHW01000722">
    <property type="protein sequence ID" value="ETW96974.1"/>
    <property type="molecule type" value="Genomic_DNA"/>
</dbReference>
<reference evidence="2 3" key="1">
    <citation type="journal article" date="2014" name="Nature">
        <title>An environmental bacterial taxon with a large and distinct metabolic repertoire.</title>
        <authorList>
            <person name="Wilson M.C."/>
            <person name="Mori T."/>
            <person name="Ruckert C."/>
            <person name="Uria A.R."/>
            <person name="Helf M.J."/>
            <person name="Takada K."/>
            <person name="Gernert C."/>
            <person name="Steffens U.A."/>
            <person name="Heycke N."/>
            <person name="Schmitt S."/>
            <person name="Rinke C."/>
            <person name="Helfrich E.J."/>
            <person name="Brachmann A.O."/>
            <person name="Gurgui C."/>
            <person name="Wakimoto T."/>
            <person name="Kracht M."/>
            <person name="Crusemann M."/>
            <person name="Hentschel U."/>
            <person name="Abe I."/>
            <person name="Matsunaga S."/>
            <person name="Kalinowski J."/>
            <person name="Takeyama H."/>
            <person name="Piel J."/>
        </authorList>
    </citation>
    <scope>NUCLEOTIDE SEQUENCE [LARGE SCALE GENOMIC DNA]</scope>
    <source>
        <strain evidence="3">TSY1</strain>
    </source>
</reference>
<evidence type="ECO:0000259" key="1">
    <source>
        <dbReference type="Pfam" id="PF00578"/>
    </source>
</evidence>
<evidence type="ECO:0000313" key="2">
    <source>
        <dbReference type="EMBL" id="ETW96974.1"/>
    </source>
</evidence>
<dbReference type="AlphaFoldDB" id="W4LGF2"/>
<comment type="caution">
    <text evidence="2">The sequence shown here is derived from an EMBL/GenBank/DDBJ whole genome shotgun (WGS) entry which is preliminary data.</text>
</comment>
<evidence type="ECO:0000313" key="3">
    <source>
        <dbReference type="Proteomes" id="UP000019141"/>
    </source>
</evidence>
<accession>W4LGF2</accession>
<sequence>MTHRLQRLTMALLIGGMLVAFGASQGLALQVGDKAPMFELPSTTGEKVKLDDYLGKQSVVLFFYIGAFTKG</sequence>
<organism evidence="2 3">
    <name type="scientific">Entotheonella factor</name>
    <dbReference type="NCBI Taxonomy" id="1429438"/>
    <lineage>
        <taxon>Bacteria</taxon>
        <taxon>Pseudomonadati</taxon>
        <taxon>Nitrospinota/Tectimicrobiota group</taxon>
        <taxon>Candidatus Tectimicrobiota</taxon>
        <taxon>Candidatus Entotheonellia</taxon>
        <taxon>Candidatus Entotheonellales</taxon>
        <taxon>Candidatus Entotheonellaceae</taxon>
        <taxon>Candidatus Entotheonella</taxon>
    </lineage>
</organism>
<gene>
    <name evidence="2" type="ORF">ETSY1_24460</name>
</gene>
<feature type="domain" description="Alkyl hydroperoxide reductase subunit C/ Thiol specific antioxidant" evidence="1">
    <location>
        <begin position="31"/>
        <end position="70"/>
    </location>
</feature>
<keyword evidence="3" id="KW-1185">Reference proteome</keyword>
<dbReference type="Gene3D" id="3.40.30.10">
    <property type="entry name" value="Glutaredoxin"/>
    <property type="match status" value="1"/>
</dbReference>
<dbReference type="SUPFAM" id="SSF52833">
    <property type="entry name" value="Thioredoxin-like"/>
    <property type="match status" value="1"/>
</dbReference>
<protein>
    <recommendedName>
        <fullName evidence="1">Alkyl hydroperoxide reductase subunit C/ Thiol specific antioxidant domain-containing protein</fullName>
    </recommendedName>
</protein>
<dbReference type="InterPro" id="IPR000866">
    <property type="entry name" value="AhpC/TSA"/>
</dbReference>
<dbReference type="Proteomes" id="UP000019141">
    <property type="component" value="Unassembled WGS sequence"/>
</dbReference>
<dbReference type="GO" id="GO:0016209">
    <property type="term" value="F:antioxidant activity"/>
    <property type="evidence" value="ECO:0007669"/>
    <property type="project" value="InterPro"/>
</dbReference>
<proteinExistence type="predicted"/>
<dbReference type="HOGENOM" id="CLU_2732488_0_0_7"/>
<dbReference type="InterPro" id="IPR036249">
    <property type="entry name" value="Thioredoxin-like_sf"/>
</dbReference>
<dbReference type="Pfam" id="PF00578">
    <property type="entry name" value="AhpC-TSA"/>
    <property type="match status" value="1"/>
</dbReference>